<keyword evidence="8" id="KW-1185">Reference proteome</keyword>
<dbReference type="Proteomes" id="UP000282837">
    <property type="component" value="Unassembled WGS sequence"/>
</dbReference>
<evidence type="ECO:0000313" key="7">
    <source>
        <dbReference type="EMBL" id="RVU03508.1"/>
    </source>
</evidence>
<comment type="caution">
    <text evidence="7">The sequence shown here is derived from an EMBL/GenBank/DDBJ whole genome shotgun (WGS) entry which is preliminary data.</text>
</comment>
<keyword evidence="2 4" id="KW-0238">DNA-binding</keyword>
<dbReference type="PROSITE" id="PS51900">
    <property type="entry name" value="CB"/>
    <property type="match status" value="1"/>
</dbReference>
<dbReference type="InterPro" id="IPR011010">
    <property type="entry name" value="DNA_brk_join_enz"/>
</dbReference>
<evidence type="ECO:0000259" key="5">
    <source>
        <dbReference type="PROSITE" id="PS51898"/>
    </source>
</evidence>
<protein>
    <submittedName>
        <fullName evidence="7">Site-specific integrase</fullName>
    </submittedName>
</protein>
<dbReference type="InterPro" id="IPR002104">
    <property type="entry name" value="Integrase_catalytic"/>
</dbReference>
<evidence type="ECO:0000256" key="4">
    <source>
        <dbReference type="PROSITE-ProRule" id="PRU01248"/>
    </source>
</evidence>
<dbReference type="PANTHER" id="PTHR30349:SF94">
    <property type="entry name" value="INTEGRASE_RECOMBINASE HI_1414-RELATED"/>
    <property type="match status" value="1"/>
</dbReference>
<evidence type="ECO:0000313" key="8">
    <source>
        <dbReference type="Proteomes" id="UP000282837"/>
    </source>
</evidence>
<dbReference type="InterPro" id="IPR050090">
    <property type="entry name" value="Tyrosine_recombinase_XerCD"/>
</dbReference>
<organism evidence="7 8">
    <name type="scientific">Novosphingobium umbonatum</name>
    <dbReference type="NCBI Taxonomy" id="1908524"/>
    <lineage>
        <taxon>Bacteria</taxon>
        <taxon>Pseudomonadati</taxon>
        <taxon>Pseudomonadota</taxon>
        <taxon>Alphaproteobacteria</taxon>
        <taxon>Sphingomonadales</taxon>
        <taxon>Sphingomonadaceae</taxon>
        <taxon>Novosphingobium</taxon>
    </lineage>
</organism>
<feature type="domain" description="Tyr recombinase" evidence="5">
    <location>
        <begin position="201"/>
        <end position="398"/>
    </location>
</feature>
<feature type="domain" description="Core-binding (CB)" evidence="6">
    <location>
        <begin position="95"/>
        <end position="174"/>
    </location>
</feature>
<evidence type="ECO:0000259" key="6">
    <source>
        <dbReference type="PROSITE" id="PS51900"/>
    </source>
</evidence>
<dbReference type="Pfam" id="PF00589">
    <property type="entry name" value="Phage_integrase"/>
    <property type="match status" value="1"/>
</dbReference>
<evidence type="ECO:0000256" key="2">
    <source>
        <dbReference type="ARBA" id="ARBA00023125"/>
    </source>
</evidence>
<dbReference type="GO" id="GO:0015074">
    <property type="term" value="P:DNA integration"/>
    <property type="evidence" value="ECO:0007669"/>
    <property type="project" value="UniProtKB-KW"/>
</dbReference>
<keyword evidence="3" id="KW-0233">DNA recombination</keyword>
<reference evidence="7 8" key="1">
    <citation type="submission" date="2019-01" db="EMBL/GenBank/DDBJ databases">
        <authorList>
            <person name="Chen W.-M."/>
        </authorList>
    </citation>
    <scope>NUCLEOTIDE SEQUENCE [LARGE SCALE GENOMIC DNA]</scope>
    <source>
        <strain evidence="7 8">FSY-9</strain>
    </source>
</reference>
<dbReference type="InterPro" id="IPR013762">
    <property type="entry name" value="Integrase-like_cat_sf"/>
</dbReference>
<dbReference type="GO" id="GO:0003677">
    <property type="term" value="F:DNA binding"/>
    <property type="evidence" value="ECO:0007669"/>
    <property type="project" value="UniProtKB-UniRule"/>
</dbReference>
<dbReference type="Gene3D" id="1.10.150.130">
    <property type="match status" value="1"/>
</dbReference>
<dbReference type="CDD" id="cd00796">
    <property type="entry name" value="INT_Rci_Hp1_C"/>
    <property type="match status" value="1"/>
</dbReference>
<keyword evidence="1" id="KW-0229">DNA integration</keyword>
<dbReference type="GO" id="GO:0006310">
    <property type="term" value="P:DNA recombination"/>
    <property type="evidence" value="ECO:0007669"/>
    <property type="project" value="UniProtKB-KW"/>
</dbReference>
<evidence type="ECO:0000256" key="1">
    <source>
        <dbReference type="ARBA" id="ARBA00022908"/>
    </source>
</evidence>
<proteinExistence type="predicted"/>
<gene>
    <name evidence="7" type="ORF">EOE18_15410</name>
</gene>
<dbReference type="AlphaFoldDB" id="A0A3S2Y4T9"/>
<accession>A0A3S2Y4T9</accession>
<dbReference type="PANTHER" id="PTHR30349">
    <property type="entry name" value="PHAGE INTEGRASE-RELATED"/>
    <property type="match status" value="1"/>
</dbReference>
<dbReference type="InterPro" id="IPR044068">
    <property type="entry name" value="CB"/>
</dbReference>
<dbReference type="PROSITE" id="PS51898">
    <property type="entry name" value="TYR_RECOMBINASE"/>
    <property type="match status" value="1"/>
</dbReference>
<dbReference type="OrthoDB" id="7615137at2"/>
<sequence>MKMTAVISSWSLRLKAAKLLSVWRLLSKEAEMRLRQKDSGIYILDHEVEGVRKRVSLGTRDLVLARKKAQRILMGLDPEEDRLQPAAVEQKTKGVTVDQLFDHVYREHWKDVKSQATILSNLRILSSYIGKLQVTEVTDEVIRDVRKRLEDKGNQSGTVSRKLDSLYKALDFALDWDGGNNTGVPILQRVPRRPKIKKGRKRERVLSADEQALMFQKVAELQAANPSLKWGRIALLLRFLLHTGCRLSEALQVSLDDSAGALVTELGRTWVQFPRYTTKNDKPRRLPLTEDLAAALQDLVEVRRKEIALAKEHNVEHAVTLFDLRTSTAQDYWAKLRKELGPDWKDVCHHSLRHTCLTLLAKQIQIHKVSMWAGHSDVRITMQNYVHLQPEDLLSCVDALDATLR</sequence>
<dbReference type="Gene3D" id="1.10.443.10">
    <property type="entry name" value="Intergrase catalytic core"/>
    <property type="match status" value="1"/>
</dbReference>
<dbReference type="InterPro" id="IPR010998">
    <property type="entry name" value="Integrase_recombinase_N"/>
</dbReference>
<evidence type="ECO:0000256" key="3">
    <source>
        <dbReference type="ARBA" id="ARBA00023172"/>
    </source>
</evidence>
<dbReference type="SUPFAM" id="SSF56349">
    <property type="entry name" value="DNA breaking-rejoining enzymes"/>
    <property type="match status" value="1"/>
</dbReference>
<dbReference type="EMBL" id="SACO01000014">
    <property type="protein sequence ID" value="RVU03508.1"/>
    <property type="molecule type" value="Genomic_DNA"/>
</dbReference>
<name>A0A3S2Y4T9_9SPHN</name>